<keyword evidence="2" id="KW-0560">Oxidoreductase</keyword>
<dbReference type="InterPro" id="IPR007138">
    <property type="entry name" value="ABM_dom"/>
</dbReference>
<keyword evidence="3" id="KW-1185">Reference proteome</keyword>
<gene>
    <name evidence="2" type="ORF">GC722_16045</name>
</gene>
<evidence type="ECO:0000313" key="2">
    <source>
        <dbReference type="EMBL" id="MVA77515.1"/>
    </source>
</evidence>
<dbReference type="Pfam" id="PF03992">
    <property type="entry name" value="ABM"/>
    <property type="match status" value="1"/>
</dbReference>
<comment type="caution">
    <text evidence="2">The sequence shown here is derived from an EMBL/GenBank/DDBJ whole genome shotgun (WGS) entry which is preliminary data.</text>
</comment>
<evidence type="ECO:0000259" key="1">
    <source>
        <dbReference type="Pfam" id="PF03992"/>
    </source>
</evidence>
<proteinExistence type="predicted"/>
<dbReference type="EMBL" id="WPCU01000010">
    <property type="protein sequence ID" value="MVA77515.1"/>
    <property type="molecule type" value="Genomic_DNA"/>
</dbReference>
<accession>A0A6A9V1Q5</accession>
<reference evidence="2 3" key="1">
    <citation type="submission" date="2019-12" db="EMBL/GenBank/DDBJ databases">
        <title>Auraticoccus cholistani sp. nov., an actinomycete isolated from soil of Cholistan desert.</title>
        <authorList>
            <person name="Cheema M.T."/>
        </authorList>
    </citation>
    <scope>NUCLEOTIDE SEQUENCE [LARGE SCALE GENOMIC DNA]</scope>
    <source>
        <strain evidence="2 3">F435</strain>
    </source>
</reference>
<evidence type="ECO:0000313" key="3">
    <source>
        <dbReference type="Proteomes" id="UP000435304"/>
    </source>
</evidence>
<dbReference type="AlphaFoldDB" id="A0A6A9V1Q5"/>
<dbReference type="RefSeq" id="WP_331714962.1">
    <property type="nucleotide sequence ID" value="NZ_WPCU01000010.1"/>
</dbReference>
<dbReference type="InterPro" id="IPR011008">
    <property type="entry name" value="Dimeric_a/b-barrel"/>
</dbReference>
<keyword evidence="2" id="KW-0503">Monooxygenase</keyword>
<dbReference type="GO" id="GO:0004497">
    <property type="term" value="F:monooxygenase activity"/>
    <property type="evidence" value="ECO:0007669"/>
    <property type="project" value="UniProtKB-KW"/>
</dbReference>
<name>A0A6A9V1Q5_9ACTN</name>
<sequence length="103" mass="11492">MIVLTRFRVVEPDVPEFLAGAERAIAVLSVRPGFLGVDLGRNLDEPELWTITTRWVDVGSYRRALGGLESKMVVVPLLSRAIDEPTAYDDWELVGRNRPRGGD</sequence>
<feature type="domain" description="ABM" evidence="1">
    <location>
        <begin position="2"/>
        <end position="64"/>
    </location>
</feature>
<dbReference type="Proteomes" id="UP000435304">
    <property type="component" value="Unassembled WGS sequence"/>
</dbReference>
<organism evidence="2 3">
    <name type="scientific">Auraticoccus cholistanensis</name>
    <dbReference type="NCBI Taxonomy" id="2656650"/>
    <lineage>
        <taxon>Bacteria</taxon>
        <taxon>Bacillati</taxon>
        <taxon>Actinomycetota</taxon>
        <taxon>Actinomycetes</taxon>
        <taxon>Propionibacteriales</taxon>
        <taxon>Propionibacteriaceae</taxon>
        <taxon>Auraticoccus</taxon>
    </lineage>
</organism>
<protein>
    <submittedName>
        <fullName evidence="2">Antibiotic biosynthesis monooxygenase</fullName>
    </submittedName>
</protein>
<dbReference type="SUPFAM" id="SSF54909">
    <property type="entry name" value="Dimeric alpha+beta barrel"/>
    <property type="match status" value="1"/>
</dbReference>
<dbReference type="Gene3D" id="3.30.70.100">
    <property type="match status" value="1"/>
</dbReference>